<dbReference type="GO" id="GO:0016747">
    <property type="term" value="F:acyltransferase activity, transferring groups other than amino-acyl groups"/>
    <property type="evidence" value="ECO:0007669"/>
    <property type="project" value="InterPro"/>
</dbReference>
<dbReference type="Proteomes" id="UP000292118">
    <property type="component" value="Chromosome"/>
</dbReference>
<feature type="signal peptide" evidence="1">
    <location>
        <begin position="1"/>
        <end position="20"/>
    </location>
</feature>
<dbReference type="InterPro" id="IPR025289">
    <property type="entry name" value="DUF4081"/>
</dbReference>
<dbReference type="AlphaFoldDB" id="A0A4P6F749"/>
<evidence type="ECO:0000313" key="4">
    <source>
        <dbReference type="Proteomes" id="UP000292118"/>
    </source>
</evidence>
<dbReference type="EMBL" id="CP035493">
    <property type="protein sequence ID" value="QAY71850.1"/>
    <property type="molecule type" value="Genomic_DNA"/>
</dbReference>
<keyword evidence="4" id="KW-1185">Reference proteome</keyword>
<evidence type="ECO:0000256" key="1">
    <source>
        <dbReference type="SAM" id="SignalP"/>
    </source>
</evidence>
<evidence type="ECO:0000259" key="2">
    <source>
        <dbReference type="PROSITE" id="PS51186"/>
    </source>
</evidence>
<keyword evidence="3" id="KW-0808">Transferase</keyword>
<dbReference type="Pfam" id="PF13312">
    <property type="entry name" value="DUF4081"/>
    <property type="match status" value="1"/>
</dbReference>
<dbReference type="KEGG" id="xya:ET471_11455"/>
<sequence>MRLARVLGAADLPAALAVCAQDPVAAVLASSRLEIAAVAGLAAAGGQVWGWPAVGPLQAVCWAGANLVPVVPASLGDDAAEAVEAFARTARGQGRRSSSIVGESGAALALWASLERHWPRAREIRAHQPSLAIARDPDVEPDPRVRLSRPEELNIVLPACVAMFTEEVGYSPVAGGGTAYRERVRSLVAEGRSYVRLAAGTPGDPYRRVSPLVEFKAELGAVAQGVAQVQGVWVDPAVRGTGLSEGGMAAVVADARRRVAPVVSLYVNGFNVRALRAYRRVGFEQVGTFATVLF</sequence>
<proteinExistence type="predicted"/>
<dbReference type="Pfam" id="PF00583">
    <property type="entry name" value="Acetyltransf_1"/>
    <property type="match status" value="1"/>
</dbReference>
<feature type="chain" id="PRO_5038382237" evidence="1">
    <location>
        <begin position="21"/>
        <end position="294"/>
    </location>
</feature>
<dbReference type="OrthoDB" id="5241264at2"/>
<name>A0A4P6F749_9MICO</name>
<dbReference type="Gene3D" id="3.40.630.30">
    <property type="match status" value="1"/>
</dbReference>
<reference evidence="3 4" key="1">
    <citation type="submission" date="2019-01" db="EMBL/GenBank/DDBJ databases">
        <title>Genome sequencing of strain FW10M-9.</title>
        <authorList>
            <person name="Heo J."/>
            <person name="Kim S.-J."/>
            <person name="Kim J.-S."/>
            <person name="Hong S.-B."/>
            <person name="Kwon S.-W."/>
        </authorList>
    </citation>
    <scope>NUCLEOTIDE SEQUENCE [LARGE SCALE GENOMIC DNA]</scope>
    <source>
        <strain evidence="3 4">FW10M-9</strain>
    </source>
</reference>
<dbReference type="InterPro" id="IPR000182">
    <property type="entry name" value="GNAT_dom"/>
</dbReference>
<dbReference type="PROSITE" id="PS51186">
    <property type="entry name" value="GNAT"/>
    <property type="match status" value="1"/>
</dbReference>
<keyword evidence="1" id="KW-0732">Signal</keyword>
<dbReference type="InterPro" id="IPR016794">
    <property type="entry name" value="UCP21603_acetyltransf"/>
</dbReference>
<organism evidence="3 4">
    <name type="scientific">Xylanimonas protaetiae</name>
    <dbReference type="NCBI Taxonomy" id="2509457"/>
    <lineage>
        <taxon>Bacteria</taxon>
        <taxon>Bacillati</taxon>
        <taxon>Actinomycetota</taxon>
        <taxon>Actinomycetes</taxon>
        <taxon>Micrococcales</taxon>
        <taxon>Promicromonosporaceae</taxon>
        <taxon>Xylanimonas</taxon>
    </lineage>
</organism>
<gene>
    <name evidence="3" type="ORF">ET471_11455</name>
</gene>
<protein>
    <submittedName>
        <fullName evidence="3">GNAT family N-acetyltransferase</fullName>
    </submittedName>
</protein>
<accession>A0A4P6F749</accession>
<feature type="domain" description="N-acetyltransferase" evidence="2">
    <location>
        <begin position="143"/>
        <end position="294"/>
    </location>
</feature>
<dbReference type="SUPFAM" id="SSF55729">
    <property type="entry name" value="Acyl-CoA N-acyltransferases (Nat)"/>
    <property type="match status" value="1"/>
</dbReference>
<dbReference type="PIRSF" id="PIRSF021603">
    <property type="entry name" value="UCP21603_acetyltransf"/>
    <property type="match status" value="1"/>
</dbReference>
<evidence type="ECO:0000313" key="3">
    <source>
        <dbReference type="EMBL" id="QAY71850.1"/>
    </source>
</evidence>
<dbReference type="InterPro" id="IPR016181">
    <property type="entry name" value="Acyl_CoA_acyltransferase"/>
</dbReference>